<dbReference type="OrthoDB" id="10062389at2759"/>
<dbReference type="AlphaFoldDB" id="A0A183TPF5"/>
<organism evidence="3">
    <name type="scientific">Schistocephalus solidus</name>
    <name type="common">Tapeworm</name>
    <dbReference type="NCBI Taxonomy" id="70667"/>
    <lineage>
        <taxon>Eukaryota</taxon>
        <taxon>Metazoa</taxon>
        <taxon>Spiralia</taxon>
        <taxon>Lophotrochozoa</taxon>
        <taxon>Platyhelminthes</taxon>
        <taxon>Cestoda</taxon>
        <taxon>Eucestoda</taxon>
        <taxon>Diphyllobothriidea</taxon>
        <taxon>Diphyllobothriidae</taxon>
        <taxon>Schistocephalus</taxon>
    </lineage>
</organism>
<dbReference type="PANTHER" id="PTHR33332">
    <property type="entry name" value="REVERSE TRANSCRIPTASE DOMAIN-CONTAINING PROTEIN"/>
    <property type="match status" value="1"/>
</dbReference>
<proteinExistence type="predicted"/>
<dbReference type="WBParaSite" id="SSLN_0001904401-mRNA-1">
    <property type="protein sequence ID" value="SSLN_0001904401-mRNA-1"/>
    <property type="gene ID" value="SSLN_0001904401"/>
</dbReference>
<dbReference type="PRINTS" id="PR01345">
    <property type="entry name" value="CERVTRCPTASE"/>
</dbReference>
<accession>A0A183TPF5</accession>
<name>A0A183TPF5_SCHSO</name>
<keyword evidence="2" id="KW-1185">Reference proteome</keyword>
<dbReference type="Proteomes" id="UP000275846">
    <property type="component" value="Unassembled WGS sequence"/>
</dbReference>
<evidence type="ECO:0000313" key="3">
    <source>
        <dbReference type="WBParaSite" id="SSLN_0001904401-mRNA-1"/>
    </source>
</evidence>
<reference evidence="3" key="1">
    <citation type="submission" date="2016-06" db="UniProtKB">
        <authorList>
            <consortium name="WormBaseParasite"/>
        </authorList>
    </citation>
    <scope>IDENTIFICATION</scope>
</reference>
<gene>
    <name evidence="1" type="ORF">SSLN_LOCUS18353</name>
</gene>
<evidence type="ECO:0000313" key="2">
    <source>
        <dbReference type="Proteomes" id="UP000275846"/>
    </source>
</evidence>
<evidence type="ECO:0000313" key="1">
    <source>
        <dbReference type="EMBL" id="VDM04739.1"/>
    </source>
</evidence>
<reference evidence="1 2" key="2">
    <citation type="submission" date="2018-11" db="EMBL/GenBank/DDBJ databases">
        <authorList>
            <consortium name="Pathogen Informatics"/>
        </authorList>
    </citation>
    <scope>NUCLEOTIDE SEQUENCE [LARGE SCALE GENOMIC DNA]</scope>
    <source>
        <strain evidence="1 2">NST_G2</strain>
    </source>
</reference>
<protein>
    <submittedName>
        <fullName evidence="3">Reverse transcriptase domain-containing protein</fullName>
    </submittedName>
</protein>
<dbReference type="EMBL" id="UYSU01044237">
    <property type="protein sequence ID" value="VDM04739.1"/>
    <property type="molecule type" value="Genomic_DNA"/>
</dbReference>
<sequence>MTSFLLGRKQRVCIGEDKSEWVNVDSGSILGPLLFILYVNDSLQELNCCEIIFADEVNYQSDQNILQNNLRRLQTWSEKCLLDSNVQNCALINLHPTNYLPTANVRAYYINNTQIPIESSHKDVDVWVKGNLKPSLQCIKAASTSMRVLIAIKRAFVSLDEDIFGKVYGTLIRPHLEYGMQARRK</sequence>
<dbReference type="STRING" id="70667.A0A183TPF5"/>